<dbReference type="InterPro" id="IPR000477">
    <property type="entry name" value="RT_dom"/>
</dbReference>
<gene>
    <name evidence="2" type="ORF">OsJ_25151</name>
</gene>
<evidence type="ECO:0000259" key="1">
    <source>
        <dbReference type="PROSITE" id="PS50878"/>
    </source>
</evidence>
<dbReference type="PANTHER" id="PTHR19446">
    <property type="entry name" value="REVERSE TRANSCRIPTASES"/>
    <property type="match status" value="1"/>
</dbReference>
<organism evidence="2">
    <name type="scientific">Oryza sativa subsp. japonica</name>
    <name type="common">Rice</name>
    <dbReference type="NCBI Taxonomy" id="39947"/>
    <lineage>
        <taxon>Eukaryota</taxon>
        <taxon>Viridiplantae</taxon>
        <taxon>Streptophyta</taxon>
        <taxon>Embryophyta</taxon>
        <taxon>Tracheophyta</taxon>
        <taxon>Spermatophyta</taxon>
        <taxon>Magnoliopsida</taxon>
        <taxon>Liliopsida</taxon>
        <taxon>Poales</taxon>
        <taxon>Poaceae</taxon>
        <taxon>BOP clade</taxon>
        <taxon>Oryzoideae</taxon>
        <taxon>Oryzeae</taxon>
        <taxon>Oryzinae</taxon>
        <taxon>Oryza</taxon>
        <taxon>Oryza sativa</taxon>
    </lineage>
</organism>
<dbReference type="PROSITE" id="PS50878">
    <property type="entry name" value="RT_POL"/>
    <property type="match status" value="1"/>
</dbReference>
<dbReference type="CDD" id="cd01650">
    <property type="entry name" value="RT_nLTR_like"/>
    <property type="match status" value="1"/>
</dbReference>
<accession>B9FU93</accession>
<dbReference type="AlphaFoldDB" id="B9FU93"/>
<dbReference type="InterPro" id="IPR026960">
    <property type="entry name" value="RVT-Znf"/>
</dbReference>
<feature type="domain" description="Reverse transcriptase" evidence="1">
    <location>
        <begin position="1"/>
        <end position="210"/>
    </location>
</feature>
<dbReference type="Pfam" id="PF00078">
    <property type="entry name" value="RVT_1"/>
    <property type="match status" value="1"/>
</dbReference>
<proteinExistence type="predicted"/>
<sequence>MDQTGFLKGRCISENLIYATELIQACHARKCQTLIIKLDFAKAFDSVNWQSLFQILSVKGFPDNWISWIKNLLQTSKSAVLLHGIPGKWITCKKGLRQGDPLSPYLFILVADVLQRLLERNLQIRHPIYHDRPCATIQYADDTLVICRAVEDDVLALKSALLQFSKATDVLATVQQILSIGISNFVTSRLTVAAMTELQELHTILQSFTLTNESDTRLNVSHDILTTKKIYESRFSTGTSSPNWKFIWECRAPLKINIFAWLLVRNRLSTKKNLMKKKIVQTAICEICNLADETADHLSFTCPFAISFWQTIRVQPIITETKFLFQLEAPAIIPTRHFQSFFLLCLWTLWNHRHDVVFRERPPSISACLQRGLSESTLWAAMFTPDDRTVIDIWKGVFSSRLQTLNSL</sequence>
<reference evidence="2" key="1">
    <citation type="journal article" date="2005" name="PLoS Biol.">
        <title>The genomes of Oryza sativa: a history of duplications.</title>
        <authorList>
            <person name="Yu J."/>
            <person name="Wang J."/>
            <person name="Lin W."/>
            <person name="Li S."/>
            <person name="Li H."/>
            <person name="Zhou J."/>
            <person name="Ni P."/>
            <person name="Dong W."/>
            <person name="Hu S."/>
            <person name="Zeng C."/>
            <person name="Zhang J."/>
            <person name="Zhang Y."/>
            <person name="Li R."/>
            <person name="Xu Z."/>
            <person name="Li S."/>
            <person name="Li X."/>
            <person name="Zheng H."/>
            <person name="Cong L."/>
            <person name="Lin L."/>
            <person name="Yin J."/>
            <person name="Geng J."/>
            <person name="Li G."/>
            <person name="Shi J."/>
            <person name="Liu J."/>
            <person name="Lv H."/>
            <person name="Li J."/>
            <person name="Wang J."/>
            <person name="Deng Y."/>
            <person name="Ran L."/>
            <person name="Shi X."/>
            <person name="Wang X."/>
            <person name="Wu Q."/>
            <person name="Li C."/>
            <person name="Ren X."/>
            <person name="Wang J."/>
            <person name="Wang X."/>
            <person name="Li D."/>
            <person name="Liu D."/>
            <person name="Zhang X."/>
            <person name="Ji Z."/>
            <person name="Zhao W."/>
            <person name="Sun Y."/>
            <person name="Zhang Z."/>
            <person name="Bao J."/>
            <person name="Han Y."/>
            <person name="Dong L."/>
            <person name="Ji J."/>
            <person name="Chen P."/>
            <person name="Wu S."/>
            <person name="Liu J."/>
            <person name="Xiao Y."/>
            <person name="Bu D."/>
            <person name="Tan J."/>
            <person name="Yang L."/>
            <person name="Ye C."/>
            <person name="Zhang J."/>
            <person name="Xu J."/>
            <person name="Zhou Y."/>
            <person name="Yu Y."/>
            <person name="Zhang B."/>
            <person name="Zhuang S."/>
            <person name="Wei H."/>
            <person name="Liu B."/>
            <person name="Lei M."/>
            <person name="Yu H."/>
            <person name="Li Y."/>
            <person name="Xu H."/>
            <person name="Wei S."/>
            <person name="He X."/>
            <person name="Fang L."/>
            <person name="Zhang Z."/>
            <person name="Zhang Y."/>
            <person name="Huang X."/>
            <person name="Su Z."/>
            <person name="Tong W."/>
            <person name="Li J."/>
            <person name="Tong Z."/>
            <person name="Li S."/>
            <person name="Ye J."/>
            <person name="Wang L."/>
            <person name="Fang L."/>
            <person name="Lei T."/>
            <person name="Chen C."/>
            <person name="Chen H."/>
            <person name="Xu Z."/>
            <person name="Li H."/>
            <person name="Huang H."/>
            <person name="Zhang F."/>
            <person name="Xu H."/>
            <person name="Li N."/>
            <person name="Zhao C."/>
            <person name="Li S."/>
            <person name="Dong L."/>
            <person name="Huang Y."/>
            <person name="Li L."/>
            <person name="Xi Y."/>
            <person name="Qi Q."/>
            <person name="Li W."/>
            <person name="Zhang B."/>
            <person name="Hu W."/>
            <person name="Zhang Y."/>
            <person name="Tian X."/>
            <person name="Jiao Y."/>
            <person name="Liang X."/>
            <person name="Jin J."/>
            <person name="Gao L."/>
            <person name="Zheng W."/>
            <person name="Hao B."/>
            <person name="Liu S."/>
            <person name="Wang W."/>
            <person name="Yuan L."/>
            <person name="Cao M."/>
            <person name="McDermott J."/>
            <person name="Samudrala R."/>
            <person name="Wang J."/>
            <person name="Wong G.K."/>
            <person name="Yang H."/>
        </authorList>
    </citation>
    <scope>NUCLEOTIDE SEQUENCE [LARGE SCALE GENOMIC DNA]</scope>
</reference>
<dbReference type="SUPFAM" id="SSF56672">
    <property type="entry name" value="DNA/RNA polymerases"/>
    <property type="match status" value="1"/>
</dbReference>
<reference evidence="2" key="2">
    <citation type="submission" date="2008-12" db="EMBL/GenBank/DDBJ databases">
        <title>Improved gene annotation of the rice (Oryza sativa) genomes.</title>
        <authorList>
            <person name="Wang J."/>
            <person name="Li R."/>
            <person name="Fan W."/>
            <person name="Huang Q."/>
            <person name="Zhang J."/>
            <person name="Zhou Y."/>
            <person name="Hu Y."/>
            <person name="Zi S."/>
            <person name="Li J."/>
            <person name="Ni P."/>
            <person name="Zheng H."/>
            <person name="Zhang Y."/>
            <person name="Zhao M."/>
            <person name="Hao Q."/>
            <person name="McDermott J."/>
            <person name="Samudrala R."/>
            <person name="Kristiansen K."/>
            <person name="Wong G.K.-S."/>
        </authorList>
    </citation>
    <scope>NUCLEOTIDE SEQUENCE</scope>
</reference>
<dbReference type="EMBL" id="CM000144">
    <property type="protein sequence ID" value="EEE67600.1"/>
    <property type="molecule type" value="Genomic_DNA"/>
</dbReference>
<dbReference type="InterPro" id="IPR043502">
    <property type="entry name" value="DNA/RNA_pol_sf"/>
</dbReference>
<dbReference type="Proteomes" id="UP000007752">
    <property type="component" value="Chromosome 7"/>
</dbReference>
<evidence type="ECO:0000313" key="2">
    <source>
        <dbReference type="EMBL" id="EEE67600.1"/>
    </source>
</evidence>
<name>B9FU93_ORYSJ</name>
<protein>
    <recommendedName>
        <fullName evidence="1">Reverse transcriptase domain-containing protein</fullName>
    </recommendedName>
</protein>
<dbReference type="Pfam" id="PF13966">
    <property type="entry name" value="zf-RVT"/>
    <property type="match status" value="1"/>
</dbReference>